<dbReference type="PANTHER" id="PTHR43415">
    <property type="entry name" value="SPERMIDINE N(1)-ACETYLTRANSFERASE"/>
    <property type="match status" value="1"/>
</dbReference>
<reference evidence="2 3" key="1">
    <citation type="submission" date="2016-10" db="EMBL/GenBank/DDBJ databases">
        <authorList>
            <person name="de Groot N.N."/>
        </authorList>
    </citation>
    <scope>NUCLEOTIDE SEQUENCE [LARGE SCALE GENOMIC DNA]</scope>
    <source>
        <strain evidence="2 3">CGMCC 1.5012</strain>
    </source>
</reference>
<dbReference type="RefSeq" id="WP_092637594.1">
    <property type="nucleotide sequence ID" value="NZ_FNID01000002.1"/>
</dbReference>
<dbReference type="AlphaFoldDB" id="A0A1G9UQ65"/>
<dbReference type="InterPro" id="IPR000182">
    <property type="entry name" value="GNAT_dom"/>
</dbReference>
<dbReference type="CDD" id="cd04301">
    <property type="entry name" value="NAT_SF"/>
    <property type="match status" value="1"/>
</dbReference>
<proteinExistence type="predicted"/>
<organism evidence="2 3">
    <name type="scientific">Acetanaerobacterium elongatum</name>
    <dbReference type="NCBI Taxonomy" id="258515"/>
    <lineage>
        <taxon>Bacteria</taxon>
        <taxon>Bacillati</taxon>
        <taxon>Bacillota</taxon>
        <taxon>Clostridia</taxon>
        <taxon>Eubacteriales</taxon>
        <taxon>Oscillospiraceae</taxon>
        <taxon>Acetanaerobacterium</taxon>
    </lineage>
</organism>
<dbReference type="STRING" id="258515.SAMN05192585_10285"/>
<keyword evidence="2" id="KW-0808">Transferase</keyword>
<dbReference type="PANTHER" id="PTHR43415:SF3">
    <property type="entry name" value="GNAT-FAMILY ACETYLTRANSFERASE"/>
    <property type="match status" value="1"/>
</dbReference>
<dbReference type="Proteomes" id="UP000199182">
    <property type="component" value="Unassembled WGS sequence"/>
</dbReference>
<feature type="domain" description="N-acetyltransferase" evidence="1">
    <location>
        <begin position="27"/>
        <end position="181"/>
    </location>
</feature>
<name>A0A1G9UQ65_9FIRM</name>
<protein>
    <submittedName>
        <fullName evidence="2">Protein N-acetyltransferase, RimJ/RimL family</fullName>
    </submittedName>
</protein>
<dbReference type="InterPro" id="IPR016181">
    <property type="entry name" value="Acyl_CoA_acyltransferase"/>
</dbReference>
<evidence type="ECO:0000313" key="3">
    <source>
        <dbReference type="Proteomes" id="UP000199182"/>
    </source>
</evidence>
<dbReference type="EMBL" id="FNID01000002">
    <property type="protein sequence ID" value="SDM61977.1"/>
    <property type="molecule type" value="Genomic_DNA"/>
</dbReference>
<dbReference type="Pfam" id="PF00583">
    <property type="entry name" value="Acetyltransf_1"/>
    <property type="match status" value="1"/>
</dbReference>
<dbReference type="SUPFAM" id="SSF55729">
    <property type="entry name" value="Acyl-CoA N-acyltransferases (Nat)"/>
    <property type="match status" value="1"/>
</dbReference>
<sequence length="181" mass="20380">MKYYKCIQLKNGTDCILRNPDAKDAEMILRHMIQTSGETENMARYPDEITMTTEQEAEFLKSIESSPNAIMISAVIDGKIIANAGLHPINSFEKYKHRVGFGISIQKAYWGMGIGSAILSAIIESARLAGYEQIELDVVTSNDRAIALYKGFGFQIYGTHENAFRCRDGHYESLFLMLLRL</sequence>
<dbReference type="PROSITE" id="PS51186">
    <property type="entry name" value="GNAT"/>
    <property type="match status" value="1"/>
</dbReference>
<gene>
    <name evidence="2" type="ORF">SAMN05192585_10285</name>
</gene>
<dbReference type="GO" id="GO:0016747">
    <property type="term" value="F:acyltransferase activity, transferring groups other than amino-acyl groups"/>
    <property type="evidence" value="ECO:0007669"/>
    <property type="project" value="InterPro"/>
</dbReference>
<evidence type="ECO:0000259" key="1">
    <source>
        <dbReference type="PROSITE" id="PS51186"/>
    </source>
</evidence>
<keyword evidence="3" id="KW-1185">Reference proteome</keyword>
<dbReference type="Gene3D" id="3.40.630.30">
    <property type="match status" value="1"/>
</dbReference>
<accession>A0A1G9UQ65</accession>
<evidence type="ECO:0000313" key="2">
    <source>
        <dbReference type="EMBL" id="SDM61977.1"/>
    </source>
</evidence>
<dbReference type="OrthoDB" id="9802340at2"/>